<organism evidence="1 2">
    <name type="scientific">Bauhinia variegata</name>
    <name type="common">Purple orchid tree</name>
    <name type="synonym">Phanera variegata</name>
    <dbReference type="NCBI Taxonomy" id="167791"/>
    <lineage>
        <taxon>Eukaryota</taxon>
        <taxon>Viridiplantae</taxon>
        <taxon>Streptophyta</taxon>
        <taxon>Embryophyta</taxon>
        <taxon>Tracheophyta</taxon>
        <taxon>Spermatophyta</taxon>
        <taxon>Magnoliopsida</taxon>
        <taxon>eudicotyledons</taxon>
        <taxon>Gunneridae</taxon>
        <taxon>Pentapetalae</taxon>
        <taxon>rosids</taxon>
        <taxon>fabids</taxon>
        <taxon>Fabales</taxon>
        <taxon>Fabaceae</taxon>
        <taxon>Cercidoideae</taxon>
        <taxon>Cercideae</taxon>
        <taxon>Bauhiniinae</taxon>
        <taxon>Bauhinia</taxon>
    </lineage>
</organism>
<protein>
    <submittedName>
        <fullName evidence="1">Uncharacterized protein</fullName>
    </submittedName>
</protein>
<gene>
    <name evidence="1" type="ORF">L6164_023036</name>
</gene>
<name>A0ACB9MHX6_BAUVA</name>
<evidence type="ECO:0000313" key="2">
    <source>
        <dbReference type="Proteomes" id="UP000828941"/>
    </source>
</evidence>
<keyword evidence="2" id="KW-1185">Reference proteome</keyword>
<comment type="caution">
    <text evidence="1">The sequence shown here is derived from an EMBL/GenBank/DDBJ whole genome shotgun (WGS) entry which is preliminary data.</text>
</comment>
<accession>A0ACB9MHX6</accession>
<proteinExistence type="predicted"/>
<sequence>MPRPRKATPINSSPPCSNTKSNKTRGSKVEIVNRPPSSSPVAPIIQVTHSNEGDRKTGYSSETVNISYSMGNRSFSLATKGGGYKDRVFMVLMQFKEEIEGKGSVNLSVLVSTDHASNGPTCGTTIQSTGAVNVDKKMFSSPTTPDTEIVSYYFEDPTLCSCFILEKPNAAELGKRMVTATHCFYISEDEFYYVAIKISCEDGEGLCPELEGPEKRTDRLVEKHCDKILSKFKYKFTEQFQNAEDVKLVQSLGGYVNARVQSQKGLINTKGFMQGFGNGAFFNNCMISPLPRNKREKKEN</sequence>
<dbReference type="Proteomes" id="UP000828941">
    <property type="component" value="Chromosome 9"/>
</dbReference>
<dbReference type="EMBL" id="CM039434">
    <property type="protein sequence ID" value="KAI4323430.1"/>
    <property type="molecule type" value="Genomic_DNA"/>
</dbReference>
<evidence type="ECO:0000313" key="1">
    <source>
        <dbReference type="EMBL" id="KAI4323430.1"/>
    </source>
</evidence>
<reference evidence="1 2" key="1">
    <citation type="journal article" date="2022" name="DNA Res.">
        <title>Chromosomal-level genome assembly of the orchid tree Bauhinia variegata (Leguminosae; Cercidoideae) supports the allotetraploid origin hypothesis of Bauhinia.</title>
        <authorList>
            <person name="Zhong Y."/>
            <person name="Chen Y."/>
            <person name="Zheng D."/>
            <person name="Pang J."/>
            <person name="Liu Y."/>
            <person name="Luo S."/>
            <person name="Meng S."/>
            <person name="Qian L."/>
            <person name="Wei D."/>
            <person name="Dai S."/>
            <person name="Zhou R."/>
        </authorList>
    </citation>
    <scope>NUCLEOTIDE SEQUENCE [LARGE SCALE GENOMIC DNA]</scope>
    <source>
        <strain evidence="1">BV-YZ2020</strain>
    </source>
</reference>